<reference evidence="1 2" key="1">
    <citation type="submission" date="2019-01" db="EMBL/GenBank/DDBJ databases">
        <title>Spirosoma flava sp. nov., a propanil-degrading bacterium isolated from herbicide-contaminated soil.</title>
        <authorList>
            <person name="Zhang L."/>
            <person name="Jiang J.-D."/>
        </authorList>
    </citation>
    <scope>NUCLEOTIDE SEQUENCE [LARGE SCALE GENOMIC DNA]</scope>
    <source>
        <strain evidence="1 2">TY50</strain>
    </source>
</reference>
<dbReference type="RefSeq" id="WP_129601353.1">
    <property type="nucleotide sequence ID" value="NZ_SBLB01000002.1"/>
</dbReference>
<protein>
    <submittedName>
        <fullName evidence="1">Uncharacterized protein</fullName>
    </submittedName>
</protein>
<evidence type="ECO:0000313" key="1">
    <source>
        <dbReference type="EMBL" id="RYC70130.1"/>
    </source>
</evidence>
<name>A0A4Q2UR48_9BACT</name>
<proteinExistence type="predicted"/>
<sequence length="152" mass="16985">MNAQRVISLALVGLTVWLNPGCQKNPVPPGGIGTYLVGQWLLTKKVTPADTTAFGSLGGQVLEVGNDTRRNFLSISQGGSEQLRLFETRRVTNENAYTVDLYYGNGQMLRFFLRQTYQNGAPQGVHNIQVTPFIKGYAAVFDTVRYHYERLR</sequence>
<dbReference type="EMBL" id="SBLB01000002">
    <property type="protein sequence ID" value="RYC70130.1"/>
    <property type="molecule type" value="Genomic_DNA"/>
</dbReference>
<comment type="caution">
    <text evidence="1">The sequence shown here is derived from an EMBL/GenBank/DDBJ whole genome shotgun (WGS) entry which is preliminary data.</text>
</comment>
<dbReference type="AlphaFoldDB" id="A0A4Q2UR48"/>
<gene>
    <name evidence="1" type="ORF">EQG79_09675</name>
</gene>
<organism evidence="1 2">
    <name type="scientific">Spirosoma sordidisoli</name>
    <dbReference type="NCBI Taxonomy" id="2502893"/>
    <lineage>
        <taxon>Bacteria</taxon>
        <taxon>Pseudomonadati</taxon>
        <taxon>Bacteroidota</taxon>
        <taxon>Cytophagia</taxon>
        <taxon>Cytophagales</taxon>
        <taxon>Cytophagaceae</taxon>
        <taxon>Spirosoma</taxon>
    </lineage>
</organism>
<keyword evidence="2" id="KW-1185">Reference proteome</keyword>
<accession>A0A4Q2UR48</accession>
<evidence type="ECO:0000313" key="2">
    <source>
        <dbReference type="Proteomes" id="UP000290407"/>
    </source>
</evidence>
<dbReference type="Proteomes" id="UP000290407">
    <property type="component" value="Unassembled WGS sequence"/>
</dbReference>